<feature type="compositionally biased region" description="Polar residues" evidence="15">
    <location>
        <begin position="998"/>
        <end position="1025"/>
    </location>
</feature>
<feature type="compositionally biased region" description="Polar residues" evidence="15">
    <location>
        <begin position="1044"/>
        <end position="1060"/>
    </location>
</feature>
<sequence>MSNLYPTLPSLGPSAQSIRSTFGVDHTLRNHRLQDTTAVAPYRTNAVDQPDRNVEPDSSTPTTSTTMTTTATSNRAIDNNTQLSSTDPVSTMTLSANPPIPLSAYIALSQVAISSALKVAMVSTSLSLGVARTIVSGIDKVLSMALNGLVGGGNKPGSRGLSPAFVASLPFRAALLGINFSDILVQTILETVDGSVNLALNTVQDGLDLMDSLFGPDSTSQTGETFREVWAILSREFTQEGEGSGGYPALEGMRLLMAYVAIQFATSEQWETIRVRTQCRLVGECLESRDENEGSNTAWSAVGAWPEAWQGLMTEDEILAEQRTLELREQCEGRHRNAPPPVQSYIQANRPASSPNPELTNLLAASYRFSRFCSAMYGSTILELMGAPERYPAHVPDHGQEYSPDAATDHHFHQYTGTPLGSILYSSDTAATVHDGFYSPRYYLLDDAESKQIVLVLRGTKSLHDLMIDLTCDAADLWLDHDTTGSSSIIPSANGAQMKRPFKVHGGFLKAARTIAAADTIGIQEKVKDALESRPDYSLLLIGHSLGAGIASILSMLWADPATGLTAETPGHSLSANKGATRASSASPPSSASSGLGSGVNLGLGLSGVSGVKSLRTEEAEQFYLPGYSPRRASSSAGSSPVLGASESSFLPAGRRVRCYAYGTPQVMCPRMSKRAIKLVTSISYGDDVVGRLSLGTVRNIGHAMNALLAMRPPPPPPATPVQTSPLSPPQSDSGSSSSSPEMKPQDLLHDASDTLDQLLAEEGEGLELERAVSVLDQSKPAQEQTRGERRQERRKSRREEREKKKQAKASAKSKAPPAQKSIGLEIVQKVIRWRLTKEEHLLEEFMDIRRAMHREMQKHQEVYEDDYYHEDDETNSRVSSKAVPVLVPAGKVLWIRPTTLEKELENAETKEHPFESVLHQFEWDHPYTASSVIPTPISQQLQQHLEEDPLDSASIRSLKSTVRSSLYRTHTAISSASSSPRIATGYPSFSISPSSSTEATTNNGSSSRTEPLSRPQSSLHRQPSLESIRTFATATTTGAASLHPTTPVSASPLSASRGNESIAGQGGNTDKLIYRMYATPEPEHVFDEMLFSRRMWSDHLPLTYEFILAGKHAIPVTSSNTDKAATAETETAAEAVVSH</sequence>
<evidence type="ECO:0000256" key="1">
    <source>
        <dbReference type="ARBA" id="ARBA00001913"/>
    </source>
</evidence>
<dbReference type="OrthoDB" id="438440at2759"/>
<evidence type="ECO:0000256" key="10">
    <source>
        <dbReference type="ARBA" id="ARBA00022989"/>
    </source>
</evidence>
<organism evidence="17 18">
    <name type="scientific">Entomortierella parvispora</name>
    <dbReference type="NCBI Taxonomy" id="205924"/>
    <lineage>
        <taxon>Eukaryota</taxon>
        <taxon>Fungi</taxon>
        <taxon>Fungi incertae sedis</taxon>
        <taxon>Mucoromycota</taxon>
        <taxon>Mortierellomycotina</taxon>
        <taxon>Mortierellomycetes</taxon>
        <taxon>Mortierellales</taxon>
        <taxon>Mortierellaceae</taxon>
        <taxon>Entomortierella</taxon>
    </lineage>
</organism>
<keyword evidence="4" id="KW-0597">Phosphoprotein</keyword>
<feature type="region of interest" description="Disordered" evidence="15">
    <location>
        <begin position="569"/>
        <end position="594"/>
    </location>
</feature>
<evidence type="ECO:0000256" key="7">
    <source>
        <dbReference type="ARBA" id="ARBA00022801"/>
    </source>
</evidence>
<keyword evidence="10" id="KW-1133">Transmembrane helix</keyword>
<dbReference type="CDD" id="cd00519">
    <property type="entry name" value="Lipase_3"/>
    <property type="match status" value="1"/>
</dbReference>
<comment type="catalytic activity">
    <reaction evidence="13">
        <text>a 1,2-diacyl-sn-glycerol + H2O = a 2-acylglycerol + a fatty acid + H(+)</text>
        <dbReference type="Rhea" id="RHEA:33275"/>
        <dbReference type="ChEBI" id="CHEBI:15377"/>
        <dbReference type="ChEBI" id="CHEBI:15378"/>
        <dbReference type="ChEBI" id="CHEBI:17389"/>
        <dbReference type="ChEBI" id="CHEBI:17815"/>
        <dbReference type="ChEBI" id="CHEBI:28868"/>
        <dbReference type="EC" id="3.1.1.116"/>
    </reaction>
    <physiologicalReaction direction="left-to-right" evidence="13">
        <dbReference type="Rhea" id="RHEA:33276"/>
    </physiologicalReaction>
</comment>
<reference evidence="17" key="2">
    <citation type="journal article" date="2022" name="Microbiol. Resour. Announc.">
        <title>Whole-Genome Sequence of Entomortierella parvispora E1425, a Mucoromycotan Fungus Associated with Burkholderiaceae-Related Endosymbiotic Bacteria.</title>
        <authorList>
            <person name="Herlambang A."/>
            <person name="Guo Y."/>
            <person name="Takashima Y."/>
            <person name="Narisawa K."/>
            <person name="Ohta H."/>
            <person name="Nishizawa T."/>
        </authorList>
    </citation>
    <scope>NUCLEOTIDE SEQUENCE</scope>
    <source>
        <strain evidence="17">E1425</strain>
    </source>
</reference>
<evidence type="ECO:0000256" key="11">
    <source>
        <dbReference type="ARBA" id="ARBA00023098"/>
    </source>
</evidence>
<evidence type="ECO:0000256" key="4">
    <source>
        <dbReference type="ARBA" id="ARBA00022553"/>
    </source>
</evidence>
<keyword evidence="11" id="KW-0443">Lipid metabolism</keyword>
<keyword evidence="5" id="KW-0812">Transmembrane</keyword>
<evidence type="ECO:0000256" key="3">
    <source>
        <dbReference type="ARBA" id="ARBA00022475"/>
    </source>
</evidence>
<evidence type="ECO:0000256" key="5">
    <source>
        <dbReference type="ARBA" id="ARBA00022692"/>
    </source>
</evidence>
<feature type="region of interest" description="Disordered" evidence="15">
    <location>
        <begin position="1038"/>
        <end position="1068"/>
    </location>
</feature>
<feature type="domain" description="Fungal lipase-type" evidence="16">
    <location>
        <begin position="454"/>
        <end position="557"/>
    </location>
</feature>
<evidence type="ECO:0000256" key="6">
    <source>
        <dbReference type="ARBA" id="ARBA00022723"/>
    </source>
</evidence>
<dbReference type="EMBL" id="BQFW01000012">
    <property type="protein sequence ID" value="GJJ76287.1"/>
    <property type="molecule type" value="Genomic_DNA"/>
</dbReference>
<evidence type="ECO:0000313" key="17">
    <source>
        <dbReference type="EMBL" id="GJJ76287.1"/>
    </source>
</evidence>
<feature type="region of interest" description="Disordered" evidence="15">
    <location>
        <begin position="771"/>
        <end position="821"/>
    </location>
</feature>
<keyword evidence="7" id="KW-0378">Hydrolase</keyword>
<dbReference type="Proteomes" id="UP000827284">
    <property type="component" value="Unassembled WGS sequence"/>
</dbReference>
<evidence type="ECO:0000256" key="14">
    <source>
        <dbReference type="ARBA" id="ARBA00026104"/>
    </source>
</evidence>
<feature type="compositionally biased region" description="Low complexity" evidence="15">
    <location>
        <begin position="583"/>
        <end position="594"/>
    </location>
</feature>
<dbReference type="GO" id="GO:0005886">
    <property type="term" value="C:plasma membrane"/>
    <property type="evidence" value="ECO:0007669"/>
    <property type="project" value="UniProtKB-SubCell"/>
</dbReference>
<gene>
    <name evidence="17" type="ORF">EMPS_08646</name>
</gene>
<dbReference type="Gene3D" id="3.40.50.1820">
    <property type="entry name" value="alpha/beta hydrolase"/>
    <property type="match status" value="1"/>
</dbReference>
<feature type="compositionally biased region" description="Low complexity" evidence="15">
    <location>
        <begin position="58"/>
        <end position="73"/>
    </location>
</feature>
<feature type="region of interest" description="Disordered" evidence="15">
    <location>
        <begin position="988"/>
        <end position="1025"/>
    </location>
</feature>
<protein>
    <recommendedName>
        <fullName evidence="14">sn-1-specific diacylglycerol lipase</fullName>
        <ecNumber evidence="14">3.1.1.116</ecNumber>
    </recommendedName>
</protein>
<evidence type="ECO:0000256" key="2">
    <source>
        <dbReference type="ARBA" id="ARBA00004651"/>
    </source>
</evidence>
<evidence type="ECO:0000256" key="13">
    <source>
        <dbReference type="ARBA" id="ARBA00024531"/>
    </source>
</evidence>
<feature type="compositionally biased region" description="Polar residues" evidence="15">
    <location>
        <begin position="74"/>
        <end position="85"/>
    </location>
</feature>
<accession>A0A9P3HGN9</accession>
<keyword evidence="9" id="KW-0442">Lipid degradation</keyword>
<keyword evidence="6" id="KW-0479">Metal-binding</keyword>
<feature type="region of interest" description="Disordered" evidence="15">
    <location>
        <begin position="709"/>
        <end position="747"/>
    </location>
</feature>
<proteinExistence type="predicted"/>
<keyword evidence="3" id="KW-1003">Cell membrane</keyword>
<name>A0A9P3HGN9_9FUNG</name>
<dbReference type="AlphaFoldDB" id="A0A9P3HGN9"/>
<feature type="compositionally biased region" description="Low complexity" evidence="15">
    <location>
        <begin position="809"/>
        <end position="821"/>
    </location>
</feature>
<dbReference type="InterPro" id="IPR002921">
    <property type="entry name" value="Fungal_lipase-type"/>
</dbReference>
<evidence type="ECO:0000256" key="9">
    <source>
        <dbReference type="ARBA" id="ARBA00022963"/>
    </source>
</evidence>
<dbReference type="Pfam" id="PF01764">
    <property type="entry name" value="Lipase_3"/>
    <property type="match status" value="1"/>
</dbReference>
<comment type="subcellular location">
    <subcellularLocation>
        <location evidence="2">Cell membrane</location>
        <topology evidence="2">Multi-pass membrane protein</topology>
    </subcellularLocation>
</comment>
<keyword evidence="8" id="KW-0106">Calcium</keyword>
<dbReference type="GO" id="GO:0046872">
    <property type="term" value="F:metal ion binding"/>
    <property type="evidence" value="ECO:0007669"/>
    <property type="project" value="UniProtKB-KW"/>
</dbReference>
<dbReference type="GO" id="GO:0019369">
    <property type="term" value="P:arachidonate metabolic process"/>
    <property type="evidence" value="ECO:0007669"/>
    <property type="project" value="TreeGrafter"/>
</dbReference>
<dbReference type="PANTHER" id="PTHR45792:SF8">
    <property type="entry name" value="DIACYLGLYCEROL LIPASE-ALPHA"/>
    <property type="match status" value="1"/>
</dbReference>
<dbReference type="InterPro" id="IPR029058">
    <property type="entry name" value="AB_hydrolase_fold"/>
</dbReference>
<keyword evidence="12" id="KW-0472">Membrane</keyword>
<evidence type="ECO:0000259" key="16">
    <source>
        <dbReference type="Pfam" id="PF01764"/>
    </source>
</evidence>
<evidence type="ECO:0000313" key="18">
    <source>
        <dbReference type="Proteomes" id="UP000827284"/>
    </source>
</evidence>
<dbReference type="PANTHER" id="PTHR45792">
    <property type="entry name" value="DIACYLGLYCEROL LIPASE HOMOLOG-RELATED"/>
    <property type="match status" value="1"/>
</dbReference>
<reference evidence="17" key="1">
    <citation type="submission" date="2021-11" db="EMBL/GenBank/DDBJ databases">
        <authorList>
            <person name="Herlambang A."/>
            <person name="Guo Y."/>
            <person name="Takashima Y."/>
            <person name="Nishizawa T."/>
        </authorList>
    </citation>
    <scope>NUCLEOTIDE SEQUENCE</scope>
    <source>
        <strain evidence="17">E1425</strain>
    </source>
</reference>
<feature type="region of interest" description="Disordered" evidence="15">
    <location>
        <begin position="46"/>
        <end position="85"/>
    </location>
</feature>
<comment type="cofactor">
    <cofactor evidence="1">
        <name>Ca(2+)</name>
        <dbReference type="ChEBI" id="CHEBI:29108"/>
    </cofactor>
</comment>
<dbReference type="InterPro" id="IPR052214">
    <property type="entry name" value="DAG_Lipase-Related"/>
</dbReference>
<evidence type="ECO:0000256" key="12">
    <source>
        <dbReference type="ARBA" id="ARBA00023136"/>
    </source>
</evidence>
<evidence type="ECO:0000256" key="15">
    <source>
        <dbReference type="SAM" id="MobiDB-lite"/>
    </source>
</evidence>
<feature type="compositionally biased region" description="Basic and acidic residues" evidence="15">
    <location>
        <begin position="786"/>
        <end position="804"/>
    </location>
</feature>
<dbReference type="EC" id="3.1.1.116" evidence="14"/>
<dbReference type="GO" id="GO:0046340">
    <property type="term" value="P:diacylglycerol catabolic process"/>
    <property type="evidence" value="ECO:0007669"/>
    <property type="project" value="TreeGrafter"/>
</dbReference>
<feature type="compositionally biased region" description="Low complexity" evidence="15">
    <location>
        <begin position="730"/>
        <end position="741"/>
    </location>
</feature>
<comment type="caution">
    <text evidence="17">The sequence shown here is derived from an EMBL/GenBank/DDBJ whole genome shotgun (WGS) entry which is preliminary data.</text>
</comment>
<feature type="compositionally biased region" description="Low complexity" evidence="15">
    <location>
        <begin position="988"/>
        <end position="997"/>
    </location>
</feature>
<evidence type="ECO:0000256" key="8">
    <source>
        <dbReference type="ARBA" id="ARBA00022837"/>
    </source>
</evidence>
<dbReference type="GO" id="GO:0016298">
    <property type="term" value="F:lipase activity"/>
    <property type="evidence" value="ECO:0007669"/>
    <property type="project" value="TreeGrafter"/>
</dbReference>
<dbReference type="SUPFAM" id="SSF53474">
    <property type="entry name" value="alpha/beta-Hydrolases"/>
    <property type="match status" value="1"/>
</dbReference>
<keyword evidence="18" id="KW-1185">Reference proteome</keyword>